<dbReference type="Gene3D" id="2.60.120.560">
    <property type="entry name" value="Exo-inulinase, domain 1"/>
    <property type="match status" value="1"/>
</dbReference>
<name>A0A0P7BRR3_9BACT</name>
<dbReference type="PATRIC" id="fig|1605367.3.peg.963"/>
<organism evidence="1 2">
    <name type="scientific">Jiulongibacter sediminis</name>
    <dbReference type="NCBI Taxonomy" id="1605367"/>
    <lineage>
        <taxon>Bacteria</taxon>
        <taxon>Pseudomonadati</taxon>
        <taxon>Bacteroidota</taxon>
        <taxon>Cytophagia</taxon>
        <taxon>Cytophagales</taxon>
        <taxon>Leadbetterellaceae</taxon>
        <taxon>Jiulongibacter</taxon>
    </lineage>
</organism>
<dbReference type="RefSeq" id="WP_055151117.1">
    <property type="nucleotide sequence ID" value="NZ_JXSZ01000013.1"/>
</dbReference>
<keyword evidence="2" id="KW-1185">Reference proteome</keyword>
<dbReference type="EMBL" id="LGTQ01000013">
    <property type="protein sequence ID" value="KPM47048.1"/>
    <property type="molecule type" value="Genomic_DNA"/>
</dbReference>
<sequence>MKKSILSITGLLTILCFQGLGQTLQPDLSMTSTFRASNREFVLSEDGSKGPTVFVNSEEGPGVIWLENIWLSTGSIEFDVKGKDVLQKSFVGLAFHGQNDSTYEAIYFRPFNFNSQEEIRRSHSVQYIFMPEFEWYTLRENYPGKYENPLPQPVNPDDWFHVRISINEEQILVYVNDWVSEVLDVKPINPDSNGKLGFWVGNRSDGTFANLLIQPD</sequence>
<evidence type="ECO:0000313" key="2">
    <source>
        <dbReference type="Proteomes" id="UP000050454"/>
    </source>
</evidence>
<dbReference type="AlphaFoldDB" id="A0A0P7BRR3"/>
<gene>
    <name evidence="1" type="ORF">AFM12_17650</name>
</gene>
<evidence type="ECO:0000313" key="1">
    <source>
        <dbReference type="EMBL" id="KPM47048.1"/>
    </source>
</evidence>
<protein>
    <recommendedName>
        <fullName evidence="3">3-keto-disaccharide hydrolase domain-containing protein</fullName>
    </recommendedName>
</protein>
<reference evidence="1 2" key="1">
    <citation type="submission" date="2015-07" db="EMBL/GenBank/DDBJ databases">
        <title>The draft genome sequence of Leadbetterella sp. JN14-9.</title>
        <authorList>
            <person name="Liu Y."/>
            <person name="Du J."/>
            <person name="Shao Z."/>
        </authorList>
    </citation>
    <scope>NUCLEOTIDE SEQUENCE [LARGE SCALE GENOMIC DNA]</scope>
    <source>
        <strain evidence="1 2">JN14-9</strain>
    </source>
</reference>
<dbReference type="OrthoDB" id="118532at2"/>
<dbReference type="STRING" id="1605367.AFM12_17650"/>
<comment type="caution">
    <text evidence="1">The sequence shown here is derived from an EMBL/GenBank/DDBJ whole genome shotgun (WGS) entry which is preliminary data.</text>
</comment>
<dbReference type="Proteomes" id="UP000050454">
    <property type="component" value="Unassembled WGS sequence"/>
</dbReference>
<proteinExistence type="predicted"/>
<accession>A0A0P7BRR3</accession>
<evidence type="ECO:0008006" key="3">
    <source>
        <dbReference type="Google" id="ProtNLM"/>
    </source>
</evidence>